<dbReference type="Proteomes" id="UP000265520">
    <property type="component" value="Unassembled WGS sequence"/>
</dbReference>
<name>A0A392SER7_9FABA</name>
<organism evidence="2 3">
    <name type="scientific">Trifolium medium</name>
    <dbReference type="NCBI Taxonomy" id="97028"/>
    <lineage>
        <taxon>Eukaryota</taxon>
        <taxon>Viridiplantae</taxon>
        <taxon>Streptophyta</taxon>
        <taxon>Embryophyta</taxon>
        <taxon>Tracheophyta</taxon>
        <taxon>Spermatophyta</taxon>
        <taxon>Magnoliopsida</taxon>
        <taxon>eudicotyledons</taxon>
        <taxon>Gunneridae</taxon>
        <taxon>Pentapetalae</taxon>
        <taxon>rosids</taxon>
        <taxon>fabids</taxon>
        <taxon>Fabales</taxon>
        <taxon>Fabaceae</taxon>
        <taxon>Papilionoideae</taxon>
        <taxon>50 kb inversion clade</taxon>
        <taxon>NPAAA clade</taxon>
        <taxon>Hologalegina</taxon>
        <taxon>IRL clade</taxon>
        <taxon>Trifolieae</taxon>
        <taxon>Trifolium</taxon>
    </lineage>
</organism>
<feature type="region of interest" description="Disordered" evidence="1">
    <location>
        <begin position="37"/>
        <end position="59"/>
    </location>
</feature>
<proteinExistence type="predicted"/>
<reference evidence="2 3" key="1">
    <citation type="journal article" date="2018" name="Front. Plant Sci.">
        <title>Red Clover (Trifolium pratense) and Zigzag Clover (T. medium) - A Picture of Genomic Similarities and Differences.</title>
        <authorList>
            <person name="Dluhosova J."/>
            <person name="Istvanek J."/>
            <person name="Nedelnik J."/>
            <person name="Repkova J."/>
        </authorList>
    </citation>
    <scope>NUCLEOTIDE SEQUENCE [LARGE SCALE GENOMIC DNA]</scope>
    <source>
        <strain evidence="3">cv. 10/8</strain>
        <tissue evidence="2">Leaf</tissue>
    </source>
</reference>
<comment type="caution">
    <text evidence="2">The sequence shown here is derived from an EMBL/GenBank/DDBJ whole genome shotgun (WGS) entry which is preliminary data.</text>
</comment>
<dbReference type="EMBL" id="LXQA010364939">
    <property type="protein sequence ID" value="MCI46942.1"/>
    <property type="molecule type" value="Genomic_DNA"/>
</dbReference>
<evidence type="ECO:0000313" key="3">
    <source>
        <dbReference type="Proteomes" id="UP000265520"/>
    </source>
</evidence>
<protein>
    <submittedName>
        <fullName evidence="2">Uncharacterized protein</fullName>
    </submittedName>
</protein>
<feature type="compositionally biased region" description="Basic and acidic residues" evidence="1">
    <location>
        <begin position="42"/>
        <end position="59"/>
    </location>
</feature>
<dbReference type="AlphaFoldDB" id="A0A392SER7"/>
<feature type="non-terminal residue" evidence="2">
    <location>
        <position position="59"/>
    </location>
</feature>
<accession>A0A392SER7</accession>
<sequence length="59" mass="6772">MRDNEAISAMKDLTIRISDLDAQISCKARLVEMLEGDVNDPPTREEVQRKLNEGKRELE</sequence>
<keyword evidence="3" id="KW-1185">Reference proteome</keyword>
<evidence type="ECO:0000313" key="2">
    <source>
        <dbReference type="EMBL" id="MCI46942.1"/>
    </source>
</evidence>
<evidence type="ECO:0000256" key="1">
    <source>
        <dbReference type="SAM" id="MobiDB-lite"/>
    </source>
</evidence>